<dbReference type="Proteomes" id="UP000324800">
    <property type="component" value="Unassembled WGS sequence"/>
</dbReference>
<evidence type="ECO:0000313" key="2">
    <source>
        <dbReference type="Proteomes" id="UP000324800"/>
    </source>
</evidence>
<dbReference type="SUPFAM" id="SSF100950">
    <property type="entry name" value="NagB/RpiA/CoA transferase-like"/>
    <property type="match status" value="1"/>
</dbReference>
<protein>
    <submittedName>
        <fullName evidence="1">Uncharacterized protein</fullName>
    </submittedName>
</protein>
<proteinExistence type="predicted"/>
<accession>A0A5J4UTA1</accession>
<evidence type="ECO:0000313" key="1">
    <source>
        <dbReference type="EMBL" id="KAA6373380.1"/>
    </source>
</evidence>
<comment type="caution">
    <text evidence="1">The sequence shown here is derived from an EMBL/GenBank/DDBJ whole genome shotgun (WGS) entry which is preliminary data.</text>
</comment>
<feature type="non-terminal residue" evidence="1">
    <location>
        <position position="131"/>
    </location>
</feature>
<dbReference type="InterPro" id="IPR037171">
    <property type="entry name" value="NagB/RpiA_transferase-like"/>
</dbReference>
<organism evidence="1 2">
    <name type="scientific">Streblomastix strix</name>
    <dbReference type="NCBI Taxonomy" id="222440"/>
    <lineage>
        <taxon>Eukaryota</taxon>
        <taxon>Metamonada</taxon>
        <taxon>Preaxostyla</taxon>
        <taxon>Oxymonadida</taxon>
        <taxon>Streblomastigidae</taxon>
        <taxon>Streblomastix</taxon>
    </lineage>
</organism>
<reference evidence="1 2" key="1">
    <citation type="submission" date="2019-03" db="EMBL/GenBank/DDBJ databases">
        <title>Single cell metagenomics reveals metabolic interactions within the superorganism composed of flagellate Streblomastix strix and complex community of Bacteroidetes bacteria on its surface.</title>
        <authorList>
            <person name="Treitli S.C."/>
            <person name="Kolisko M."/>
            <person name="Husnik F."/>
            <person name="Keeling P."/>
            <person name="Hampl V."/>
        </authorList>
    </citation>
    <scope>NUCLEOTIDE SEQUENCE [LARGE SCALE GENOMIC DNA]</scope>
    <source>
        <strain evidence="1">ST1C</strain>
    </source>
</reference>
<dbReference type="EMBL" id="SNRW01012802">
    <property type="protein sequence ID" value="KAA6373380.1"/>
    <property type="molecule type" value="Genomic_DNA"/>
</dbReference>
<dbReference type="AlphaFoldDB" id="A0A5J4UTA1"/>
<gene>
    <name evidence="1" type="ORF">EZS28_031094</name>
</gene>
<sequence>MAQDFDKARGVIAKFLQSIQSPATSIQLAQSTLEMATAVIRLRRDNTPLEIFQSLKNVYALLNTERFLDFVISNAVLRVLHIMRILKLPETHKKGKQKIINSVLSEIDEVSQELQYCYENISDQAKDYITQ</sequence>
<name>A0A5J4UTA1_9EUKA</name>